<evidence type="ECO:0000313" key="1">
    <source>
        <dbReference type="EMBL" id="KAI3913134.1"/>
    </source>
</evidence>
<dbReference type="AlphaFoldDB" id="A0AAD4XI99"/>
<comment type="caution">
    <text evidence="1">The sequence shown here is derived from an EMBL/GenBank/DDBJ whole genome shotgun (WGS) entry which is preliminary data.</text>
</comment>
<gene>
    <name evidence="1" type="ORF">MKW98_007150</name>
</gene>
<reference evidence="1" key="1">
    <citation type="submission" date="2022-04" db="EMBL/GenBank/DDBJ databases">
        <title>A functionally conserved STORR gene fusion in Papaver species that diverged 16.8 million years ago.</title>
        <authorList>
            <person name="Catania T."/>
        </authorList>
    </citation>
    <scope>NUCLEOTIDE SEQUENCE</scope>
    <source>
        <strain evidence="1">S-188037</strain>
    </source>
</reference>
<sequence length="91" mass="10458">MEEQQRRNTGCTGIGRHISFSLLYRSDEYPDIQYSKIGDGLKKSTADPKLKQFLIDGFFGLIIKFTPYSKKIKIEEQKSKKQAGKNKGKKK</sequence>
<keyword evidence="2" id="KW-1185">Reference proteome</keyword>
<accession>A0AAD4XI99</accession>
<evidence type="ECO:0000313" key="2">
    <source>
        <dbReference type="Proteomes" id="UP001202328"/>
    </source>
</evidence>
<protein>
    <submittedName>
        <fullName evidence="1">Uncharacterized protein</fullName>
    </submittedName>
</protein>
<name>A0AAD4XI99_9MAGN</name>
<organism evidence="1 2">
    <name type="scientific">Papaver atlanticum</name>
    <dbReference type="NCBI Taxonomy" id="357466"/>
    <lineage>
        <taxon>Eukaryota</taxon>
        <taxon>Viridiplantae</taxon>
        <taxon>Streptophyta</taxon>
        <taxon>Embryophyta</taxon>
        <taxon>Tracheophyta</taxon>
        <taxon>Spermatophyta</taxon>
        <taxon>Magnoliopsida</taxon>
        <taxon>Ranunculales</taxon>
        <taxon>Papaveraceae</taxon>
        <taxon>Papaveroideae</taxon>
        <taxon>Papaver</taxon>
    </lineage>
</organism>
<dbReference type="Proteomes" id="UP001202328">
    <property type="component" value="Unassembled WGS sequence"/>
</dbReference>
<proteinExistence type="predicted"/>
<dbReference type="EMBL" id="JAJJMB010009541">
    <property type="protein sequence ID" value="KAI3913134.1"/>
    <property type="molecule type" value="Genomic_DNA"/>
</dbReference>